<evidence type="ECO:0000313" key="3">
    <source>
        <dbReference type="Proteomes" id="UP001310594"/>
    </source>
</evidence>
<reference evidence="2" key="1">
    <citation type="submission" date="2023-08" db="EMBL/GenBank/DDBJ databases">
        <title>Black Yeasts Isolated from many extreme environments.</title>
        <authorList>
            <person name="Coleine C."/>
            <person name="Stajich J.E."/>
            <person name="Selbmann L."/>
        </authorList>
    </citation>
    <scope>NUCLEOTIDE SEQUENCE</scope>
    <source>
        <strain evidence="2">CCFEE 5810</strain>
    </source>
</reference>
<organism evidence="2 3">
    <name type="scientific">Elasticomyces elasticus</name>
    <dbReference type="NCBI Taxonomy" id="574655"/>
    <lineage>
        <taxon>Eukaryota</taxon>
        <taxon>Fungi</taxon>
        <taxon>Dikarya</taxon>
        <taxon>Ascomycota</taxon>
        <taxon>Pezizomycotina</taxon>
        <taxon>Dothideomycetes</taxon>
        <taxon>Dothideomycetidae</taxon>
        <taxon>Mycosphaerellales</taxon>
        <taxon>Teratosphaeriaceae</taxon>
        <taxon>Elasticomyces</taxon>
    </lineage>
</organism>
<dbReference type="EMBL" id="JAVRQU010000021">
    <property type="protein sequence ID" value="KAK5691536.1"/>
    <property type="molecule type" value="Genomic_DNA"/>
</dbReference>
<dbReference type="Proteomes" id="UP001310594">
    <property type="component" value="Unassembled WGS sequence"/>
</dbReference>
<sequence>MAADDENSAYAAAVKAAKNKDYDELLYGFWDAISELDELDFARSDLRVLLQANETLPGLVKSALDTLDKTATAMRRSLTKCEDEMPVWTPTQRSTQLAQQVFGIVELCEQILGHLGGGHDLLSASQMCRTVAAVTHGSPILQHALGLTPNTSGFWHAPFARGLYPGFSCDKTDHMVMWADSRGIPERPTVAASFLAYRCDNYYSEREYTKVIAMPRIGAAFRSALICTPPIMEMECVVTCCSHWEAPYPNWFGYPRNPRNASHHLPQPKPLKRVSNPKGLTVGDLYDETLRLMVEHRLCPYEQTSNLDKDGFVRPQVTFKTTVRLLENDPELASRRKEAHDFDDEGKREAANLAMFASVKQQAVDLREGYTDAKHKALLRGMPIPTLAEYTTRRAAKAKDSLELGGTGDDTPSEWSASNSEADLEPSTGWANWGDHSSVNDDLGWSNAPGPSSTQASASPNALEPGVSYAAMASRGLS</sequence>
<protein>
    <submittedName>
        <fullName evidence="2">Uncharacterized protein</fullName>
    </submittedName>
</protein>
<gene>
    <name evidence="2" type="ORF">LTR97_011529</name>
</gene>
<name>A0AAN7VYP8_9PEZI</name>
<evidence type="ECO:0000313" key="2">
    <source>
        <dbReference type="EMBL" id="KAK5691536.1"/>
    </source>
</evidence>
<dbReference type="AlphaFoldDB" id="A0AAN7VYP8"/>
<comment type="caution">
    <text evidence="2">The sequence shown here is derived from an EMBL/GenBank/DDBJ whole genome shotgun (WGS) entry which is preliminary data.</text>
</comment>
<accession>A0AAN7VYP8</accession>
<feature type="region of interest" description="Disordered" evidence="1">
    <location>
        <begin position="398"/>
        <end position="465"/>
    </location>
</feature>
<feature type="compositionally biased region" description="Polar residues" evidence="1">
    <location>
        <begin position="449"/>
        <end position="460"/>
    </location>
</feature>
<evidence type="ECO:0000256" key="1">
    <source>
        <dbReference type="SAM" id="MobiDB-lite"/>
    </source>
</evidence>
<proteinExistence type="predicted"/>